<dbReference type="InterPro" id="IPR008271">
    <property type="entry name" value="Ser/Thr_kinase_AS"/>
</dbReference>
<dbReference type="SMART" id="SM00220">
    <property type="entry name" value="S_TKc"/>
    <property type="match status" value="1"/>
</dbReference>
<keyword evidence="4" id="KW-0418">Kinase</keyword>
<evidence type="ECO:0000256" key="6">
    <source>
        <dbReference type="PROSITE-ProRule" id="PRU10141"/>
    </source>
</evidence>
<protein>
    <submittedName>
        <fullName evidence="11">cAMP-dependent protein kinase catalytic subunit gamma-like</fullName>
    </submittedName>
</protein>
<accession>A0AAJ6VVR2</accession>
<feature type="binding site" evidence="6">
    <location>
        <position position="79"/>
    </location>
    <ligand>
        <name>ATP</name>
        <dbReference type="ChEBI" id="CHEBI:30616"/>
    </ligand>
</feature>
<keyword evidence="5 6" id="KW-0067">ATP-binding</keyword>
<dbReference type="RefSeq" id="XP_003740238.1">
    <property type="nucleotide sequence ID" value="XM_003740190.1"/>
</dbReference>
<keyword evidence="2" id="KW-0808">Transferase</keyword>
<organism evidence="10 11">
    <name type="scientific">Galendromus occidentalis</name>
    <name type="common">western predatory mite</name>
    <dbReference type="NCBI Taxonomy" id="34638"/>
    <lineage>
        <taxon>Eukaryota</taxon>
        <taxon>Metazoa</taxon>
        <taxon>Ecdysozoa</taxon>
        <taxon>Arthropoda</taxon>
        <taxon>Chelicerata</taxon>
        <taxon>Arachnida</taxon>
        <taxon>Acari</taxon>
        <taxon>Parasitiformes</taxon>
        <taxon>Mesostigmata</taxon>
        <taxon>Gamasina</taxon>
        <taxon>Phytoseioidea</taxon>
        <taxon>Phytoseiidae</taxon>
        <taxon>Typhlodrominae</taxon>
        <taxon>Galendromus</taxon>
    </lineage>
</organism>
<reference evidence="11" key="1">
    <citation type="submission" date="2025-08" db="UniProtKB">
        <authorList>
            <consortium name="RefSeq"/>
        </authorList>
    </citation>
    <scope>IDENTIFICATION</scope>
</reference>
<feature type="domain" description="Protein kinase" evidence="9">
    <location>
        <begin position="42"/>
        <end position="300"/>
    </location>
</feature>
<evidence type="ECO:0000259" key="9">
    <source>
        <dbReference type="PROSITE" id="PS50011"/>
    </source>
</evidence>
<proteinExistence type="inferred from homology"/>
<evidence type="ECO:0000313" key="11">
    <source>
        <dbReference type="RefSeq" id="XP_003740238.1"/>
    </source>
</evidence>
<evidence type="ECO:0000313" key="10">
    <source>
        <dbReference type="Proteomes" id="UP000694867"/>
    </source>
</evidence>
<evidence type="ECO:0000256" key="5">
    <source>
        <dbReference type="ARBA" id="ARBA00022840"/>
    </source>
</evidence>
<gene>
    <name evidence="11" type="primary">LOC100900913</name>
</gene>
<comment type="similarity">
    <text evidence="7">Belongs to the protein kinase superfamily.</text>
</comment>
<dbReference type="PROSITE" id="PS00107">
    <property type="entry name" value="PROTEIN_KINASE_ATP"/>
    <property type="match status" value="1"/>
</dbReference>
<keyword evidence="3 6" id="KW-0547">Nucleotide-binding</keyword>
<keyword evidence="8" id="KW-0175">Coiled coil</keyword>
<dbReference type="Proteomes" id="UP000694867">
    <property type="component" value="Unplaced"/>
</dbReference>
<dbReference type="Gene3D" id="3.30.200.20">
    <property type="entry name" value="Phosphorylase Kinase, domain 1"/>
    <property type="match status" value="1"/>
</dbReference>
<evidence type="ECO:0000256" key="2">
    <source>
        <dbReference type="ARBA" id="ARBA00022679"/>
    </source>
</evidence>
<evidence type="ECO:0000256" key="7">
    <source>
        <dbReference type="RuleBase" id="RU000304"/>
    </source>
</evidence>
<evidence type="ECO:0000256" key="3">
    <source>
        <dbReference type="ARBA" id="ARBA00022741"/>
    </source>
</evidence>
<dbReference type="GeneID" id="100900913"/>
<dbReference type="AlphaFoldDB" id="A0AAJ6VVR2"/>
<dbReference type="Pfam" id="PF00069">
    <property type="entry name" value="Pkinase"/>
    <property type="match status" value="1"/>
</dbReference>
<evidence type="ECO:0000256" key="4">
    <source>
        <dbReference type="ARBA" id="ARBA00022777"/>
    </source>
</evidence>
<dbReference type="InterPro" id="IPR017441">
    <property type="entry name" value="Protein_kinase_ATP_BS"/>
</dbReference>
<evidence type="ECO:0000256" key="8">
    <source>
        <dbReference type="SAM" id="Coils"/>
    </source>
</evidence>
<dbReference type="GO" id="GO:0005524">
    <property type="term" value="F:ATP binding"/>
    <property type="evidence" value="ECO:0007669"/>
    <property type="project" value="UniProtKB-UniRule"/>
</dbReference>
<keyword evidence="1 7" id="KW-0723">Serine/threonine-protein kinase</keyword>
<dbReference type="SUPFAM" id="SSF56112">
    <property type="entry name" value="Protein kinase-like (PK-like)"/>
    <property type="match status" value="1"/>
</dbReference>
<evidence type="ECO:0000256" key="1">
    <source>
        <dbReference type="ARBA" id="ARBA00022527"/>
    </source>
</evidence>
<dbReference type="PROSITE" id="PS50011">
    <property type="entry name" value="PROTEIN_KINASE_DOM"/>
    <property type="match status" value="1"/>
</dbReference>
<name>A0AAJ6VVR2_9ACAR</name>
<dbReference type="Gene3D" id="1.10.510.10">
    <property type="entry name" value="Transferase(Phosphotransferase) domain 1"/>
    <property type="match status" value="1"/>
</dbReference>
<sequence>MPTEAEKNQALDEYYEKLENARAELQSGFDRNERRVADIKSFTPVSVIGSGGFGAVLKVFHQGQGPYAVKVQRKSFIRKYKYQQDIILERKLLAYMNSPFVVSLLSHCKDAVNVYLVVPYARYGDLSRMLKRAGPVPEARAVKIIIQVVLALEYIHACNVIYRDLKPHNILIFDKGRVKIGDFGCSARCDGEIIGKTGTTVYRAPEMILGEYYSEAVDWWALGVVIHEVLLNEYPFCGKKDAKATLYKNVILGYYRNLKSPNFSEVAENLVKSLLVKQPSNRLGGSEKPGASAVKKHEWFKDIDLYNVIFGEEQFHLDNTELIAVDEVWVPRDKFMSSRPEAQDPLRADLEEF</sequence>
<dbReference type="GO" id="GO:0005952">
    <property type="term" value="C:cAMP-dependent protein kinase complex"/>
    <property type="evidence" value="ECO:0007669"/>
    <property type="project" value="TreeGrafter"/>
</dbReference>
<dbReference type="InterPro" id="IPR011009">
    <property type="entry name" value="Kinase-like_dom_sf"/>
</dbReference>
<dbReference type="PANTHER" id="PTHR24353">
    <property type="entry name" value="CYCLIC NUCLEOTIDE-DEPENDENT PROTEIN KINASE"/>
    <property type="match status" value="1"/>
</dbReference>
<dbReference type="InterPro" id="IPR000719">
    <property type="entry name" value="Prot_kinase_dom"/>
</dbReference>
<feature type="coiled-coil region" evidence="8">
    <location>
        <begin position="4"/>
        <end position="35"/>
    </location>
</feature>
<dbReference type="PROSITE" id="PS00108">
    <property type="entry name" value="PROTEIN_KINASE_ST"/>
    <property type="match status" value="1"/>
</dbReference>
<dbReference type="KEGG" id="goe:100900913"/>
<keyword evidence="10" id="KW-1185">Reference proteome</keyword>
<dbReference type="PANTHER" id="PTHR24353:SF37">
    <property type="entry name" value="CAMP-DEPENDENT PROTEIN KINASE CATALYTIC SUBUNIT PRKX"/>
    <property type="match status" value="1"/>
</dbReference>
<dbReference type="GO" id="GO:0004691">
    <property type="term" value="F:cAMP-dependent protein kinase activity"/>
    <property type="evidence" value="ECO:0007669"/>
    <property type="project" value="TreeGrafter"/>
</dbReference>